<proteinExistence type="inferred from homology"/>
<dbReference type="EMBL" id="RJSF01000009">
    <property type="protein sequence ID" value="RNM16387.1"/>
    <property type="molecule type" value="Genomic_DNA"/>
</dbReference>
<feature type="transmembrane region" description="Helical" evidence="8">
    <location>
        <begin position="203"/>
        <end position="235"/>
    </location>
</feature>
<accession>A0A3N0GVB5</accession>
<reference evidence="9 10" key="1">
    <citation type="submission" date="2018-11" db="EMBL/GenBank/DDBJ databases">
        <authorList>
            <person name="Li F."/>
        </authorList>
    </citation>
    <scope>NUCLEOTIDE SEQUENCE [LARGE SCALE GENOMIC DNA]</scope>
    <source>
        <strain evidence="9 10">Gsoil 818</strain>
    </source>
</reference>
<dbReference type="InterPro" id="IPR049829">
    <property type="entry name" value="MptA/B-like"/>
</dbReference>
<comment type="caution">
    <text evidence="9">The sequence shown here is derived from an EMBL/GenBank/DDBJ whole genome shotgun (WGS) entry which is preliminary data.</text>
</comment>
<organism evidence="9 10">
    <name type="scientific">Nocardioides pocheonensis</name>
    <dbReference type="NCBI Taxonomy" id="661485"/>
    <lineage>
        <taxon>Bacteria</taxon>
        <taxon>Bacillati</taxon>
        <taxon>Actinomycetota</taxon>
        <taxon>Actinomycetes</taxon>
        <taxon>Propionibacteriales</taxon>
        <taxon>Nocardioidaceae</taxon>
        <taxon>Nocardioides</taxon>
    </lineage>
</organism>
<comment type="similarity">
    <text evidence="7">Belongs to the MptA/B family.</text>
</comment>
<feature type="transmembrane region" description="Helical" evidence="8">
    <location>
        <begin position="241"/>
        <end position="268"/>
    </location>
</feature>
<keyword evidence="5 8" id="KW-1133">Transmembrane helix</keyword>
<keyword evidence="6 8" id="KW-0472">Membrane</keyword>
<evidence type="ECO:0000256" key="5">
    <source>
        <dbReference type="ARBA" id="ARBA00022989"/>
    </source>
</evidence>
<dbReference type="NCBIfam" id="NF038066">
    <property type="entry name" value="MptB"/>
    <property type="match status" value="1"/>
</dbReference>
<feature type="transmembrane region" description="Helical" evidence="8">
    <location>
        <begin position="6"/>
        <end position="25"/>
    </location>
</feature>
<evidence type="ECO:0000256" key="2">
    <source>
        <dbReference type="ARBA" id="ARBA00022676"/>
    </source>
</evidence>
<dbReference type="GO" id="GO:0005886">
    <property type="term" value="C:plasma membrane"/>
    <property type="evidence" value="ECO:0007669"/>
    <property type="project" value="UniProtKB-SubCell"/>
</dbReference>
<feature type="transmembrane region" description="Helical" evidence="8">
    <location>
        <begin position="280"/>
        <end position="300"/>
    </location>
</feature>
<evidence type="ECO:0000313" key="9">
    <source>
        <dbReference type="EMBL" id="RNM16387.1"/>
    </source>
</evidence>
<feature type="transmembrane region" description="Helical" evidence="8">
    <location>
        <begin position="450"/>
        <end position="470"/>
    </location>
</feature>
<evidence type="ECO:0000256" key="1">
    <source>
        <dbReference type="ARBA" id="ARBA00004141"/>
    </source>
</evidence>
<evidence type="ECO:0000313" key="10">
    <source>
        <dbReference type="Proteomes" id="UP000279994"/>
    </source>
</evidence>
<keyword evidence="3" id="KW-0808">Transferase</keyword>
<feature type="transmembrane region" description="Helical" evidence="8">
    <location>
        <begin position="420"/>
        <end position="438"/>
    </location>
</feature>
<keyword evidence="2" id="KW-0328">Glycosyltransferase</keyword>
<dbReference type="RefSeq" id="WP_123221883.1">
    <property type="nucleotide sequence ID" value="NZ_RJSF01000009.1"/>
</dbReference>
<dbReference type="Proteomes" id="UP000279994">
    <property type="component" value="Unassembled WGS sequence"/>
</dbReference>
<dbReference type="GO" id="GO:0016758">
    <property type="term" value="F:hexosyltransferase activity"/>
    <property type="evidence" value="ECO:0007669"/>
    <property type="project" value="InterPro"/>
</dbReference>
<sequence>MRAPLLRGAVGSALLVVGGYCYMRLPRDTWMDRMPLLWSVRDAPHHLAWGLALSAAGLALLTWAWWDLRGAVRREPAGLSRVRRAAAVWAAPLLLAPPLFSNDGWSYVATGVLTGQGRSPYAWTPAALPTPLRSGVAPVWQQTPSPYGPLSLAWGGVLSRVTHDPWLLLAGYRLAAVLGLVLLAWAVPVLATKVGRDPVDASVLVIASPFVLAHGIGGLHNDLVVAALALAALAVSRPGRWLPGAVLVGVAAAVKAPGIVAGLGVVLLSLHAAAGWIARIGRTAVVGAVAGGVVLVSGWVTGLGTGWFGALAVPDREYTVLSLSAVGGRVVRSFLRHTGRSGVHLIHEVHPEIFAKRLGLVVLLLVGAWALLRTRVGSPRQAVAVTGGVLLAAVVLSPVVHYWYFLWCVPVLACAPLRRAERAFVVVGIAVLGLTPVADRALRIRWLWEGGAWALVLVPVLAWAATALRARTRAVDVPKP</sequence>
<dbReference type="AlphaFoldDB" id="A0A3N0GVB5"/>
<feature type="transmembrane region" description="Helical" evidence="8">
    <location>
        <begin position="166"/>
        <end position="191"/>
    </location>
</feature>
<feature type="transmembrane region" description="Helical" evidence="8">
    <location>
        <begin position="384"/>
        <end position="405"/>
    </location>
</feature>
<keyword evidence="10" id="KW-1185">Reference proteome</keyword>
<protein>
    <submittedName>
        <fullName evidence="9">DUF2029 domain-containing protein</fullName>
    </submittedName>
</protein>
<evidence type="ECO:0000256" key="4">
    <source>
        <dbReference type="ARBA" id="ARBA00022692"/>
    </source>
</evidence>
<evidence type="ECO:0000256" key="6">
    <source>
        <dbReference type="ARBA" id="ARBA00023136"/>
    </source>
</evidence>
<comment type="subcellular location">
    <subcellularLocation>
        <location evidence="1">Membrane</location>
        <topology evidence="1">Multi-pass membrane protein</topology>
    </subcellularLocation>
</comment>
<feature type="transmembrane region" description="Helical" evidence="8">
    <location>
        <begin position="353"/>
        <end position="372"/>
    </location>
</feature>
<evidence type="ECO:0000256" key="8">
    <source>
        <dbReference type="SAM" id="Phobius"/>
    </source>
</evidence>
<keyword evidence="4 8" id="KW-0812">Transmembrane</keyword>
<dbReference type="Pfam" id="PF26314">
    <property type="entry name" value="MptA_B_family"/>
    <property type="match status" value="1"/>
</dbReference>
<gene>
    <name evidence="9" type="ORF">EFL26_05430</name>
</gene>
<dbReference type="OrthoDB" id="5242303at2"/>
<evidence type="ECO:0000256" key="7">
    <source>
        <dbReference type="ARBA" id="ARBA00043987"/>
    </source>
</evidence>
<feature type="transmembrane region" description="Helical" evidence="8">
    <location>
        <begin position="46"/>
        <end position="66"/>
    </location>
</feature>
<evidence type="ECO:0000256" key="3">
    <source>
        <dbReference type="ARBA" id="ARBA00022679"/>
    </source>
</evidence>
<name>A0A3N0GVB5_9ACTN</name>